<evidence type="ECO:0008006" key="4">
    <source>
        <dbReference type="Google" id="ProtNLM"/>
    </source>
</evidence>
<evidence type="ECO:0000256" key="1">
    <source>
        <dbReference type="SAM" id="MobiDB-lite"/>
    </source>
</evidence>
<feature type="region of interest" description="Disordered" evidence="1">
    <location>
        <begin position="39"/>
        <end position="81"/>
    </location>
</feature>
<sequence>MRSGTRRVDAAAEEETMRRTLAVTVAIAALLVGTACSAERRDAGEPAAPATTRVDVTTGPTTPNPESSAATPAPGAAGGNAPEVCAAAQQASGDAGKKYVEQVAAMVTATGSGDTADAEAAGRRAEAALSDWAKALRAQAARADDQQLKALLTELSREVGRLGTDIEALEGTALDRLQQRLDQLCAR</sequence>
<evidence type="ECO:0000313" key="2">
    <source>
        <dbReference type="EMBL" id="GIJ09054.1"/>
    </source>
</evidence>
<accession>A0ABQ4HTS2</accession>
<feature type="compositionally biased region" description="Low complexity" evidence="1">
    <location>
        <begin position="51"/>
        <end position="61"/>
    </location>
</feature>
<gene>
    <name evidence="2" type="ORF">Van01_22680</name>
</gene>
<comment type="caution">
    <text evidence="2">The sequence shown here is derived from an EMBL/GenBank/DDBJ whole genome shotgun (WGS) entry which is preliminary data.</text>
</comment>
<protein>
    <recommendedName>
        <fullName evidence="4">Lipoprotein</fullName>
    </recommendedName>
</protein>
<reference evidence="2 3" key="1">
    <citation type="submission" date="2021-01" db="EMBL/GenBank/DDBJ databases">
        <title>Whole genome shotgun sequence of Verrucosispora andamanensis NBRC 109075.</title>
        <authorList>
            <person name="Komaki H."/>
            <person name="Tamura T."/>
        </authorList>
    </citation>
    <scope>NUCLEOTIDE SEQUENCE [LARGE SCALE GENOMIC DNA]</scope>
    <source>
        <strain evidence="2 3">NBRC 109075</strain>
    </source>
</reference>
<name>A0ABQ4HTS2_9ACTN</name>
<organism evidence="2 3">
    <name type="scientific">Micromonospora andamanensis</name>
    <dbReference type="NCBI Taxonomy" id="1287068"/>
    <lineage>
        <taxon>Bacteria</taxon>
        <taxon>Bacillati</taxon>
        <taxon>Actinomycetota</taxon>
        <taxon>Actinomycetes</taxon>
        <taxon>Micromonosporales</taxon>
        <taxon>Micromonosporaceae</taxon>
        <taxon>Micromonospora</taxon>
    </lineage>
</organism>
<dbReference type="Proteomes" id="UP000647017">
    <property type="component" value="Unassembled WGS sequence"/>
</dbReference>
<dbReference type="EMBL" id="BOOZ01000011">
    <property type="protein sequence ID" value="GIJ09054.1"/>
    <property type="molecule type" value="Genomic_DNA"/>
</dbReference>
<evidence type="ECO:0000313" key="3">
    <source>
        <dbReference type="Proteomes" id="UP000647017"/>
    </source>
</evidence>
<feature type="compositionally biased region" description="Low complexity" evidence="1">
    <location>
        <begin position="69"/>
        <end position="81"/>
    </location>
</feature>
<keyword evidence="3" id="KW-1185">Reference proteome</keyword>
<proteinExistence type="predicted"/>